<keyword evidence="2" id="KW-1185">Reference proteome</keyword>
<dbReference type="NCBIfam" id="NF047688">
    <property type="entry name" value="LIMLP_19325_fam"/>
    <property type="match status" value="1"/>
</dbReference>
<gene>
    <name evidence="1" type="ORF">LEP1GSC060_3595</name>
</gene>
<dbReference type="OrthoDB" id="344584at2"/>
<evidence type="ECO:0000313" key="2">
    <source>
        <dbReference type="Proteomes" id="UP000012313"/>
    </source>
</evidence>
<dbReference type="Proteomes" id="UP000012313">
    <property type="component" value="Unassembled WGS sequence"/>
</dbReference>
<organism evidence="1 2">
    <name type="scientific">Leptospira weilii serovar Ranarum str. ICFT</name>
    <dbReference type="NCBI Taxonomy" id="1218598"/>
    <lineage>
        <taxon>Bacteria</taxon>
        <taxon>Pseudomonadati</taxon>
        <taxon>Spirochaetota</taxon>
        <taxon>Spirochaetia</taxon>
        <taxon>Leptospirales</taxon>
        <taxon>Leptospiraceae</taxon>
        <taxon>Leptospira</taxon>
    </lineage>
</organism>
<name>N1WJV5_9LEPT</name>
<proteinExistence type="predicted"/>
<comment type="caution">
    <text evidence="1">The sequence shown here is derived from an EMBL/GenBank/DDBJ whole genome shotgun (WGS) entry which is preliminary data.</text>
</comment>
<dbReference type="AlphaFoldDB" id="N1WJV5"/>
<evidence type="ECO:0000313" key="1">
    <source>
        <dbReference type="EMBL" id="EMY79230.1"/>
    </source>
</evidence>
<protein>
    <submittedName>
        <fullName evidence="1">Uncharacterized protein</fullName>
    </submittedName>
</protein>
<reference evidence="1" key="1">
    <citation type="submission" date="2013-03" db="EMBL/GenBank/DDBJ databases">
        <authorList>
            <person name="Harkins D.M."/>
            <person name="Durkin A.S."/>
            <person name="Brinkac L.M."/>
            <person name="Haft D.H."/>
            <person name="Selengut J.D."/>
            <person name="Sanka R."/>
            <person name="DePew J."/>
            <person name="Purushe J."/>
            <person name="Hartskeerl R.A."/>
            <person name="Ahmed A."/>
            <person name="van der Linden H."/>
            <person name="Goris M.G.A."/>
            <person name="Vinetz J.M."/>
            <person name="Sutton G.G."/>
            <person name="Nierman W.C."/>
            <person name="Fouts D.E."/>
        </authorList>
    </citation>
    <scope>NUCLEOTIDE SEQUENCE [LARGE SCALE GENOMIC DNA]</scope>
    <source>
        <strain evidence="1">ICFT</strain>
    </source>
</reference>
<sequence>MLINYFQTPPLDITELELDEYEKYLGKKLCNEDKEAILKSTGFRKVLTIRRKLKVKSINNFFLNDLESYEENQIR</sequence>
<dbReference type="EMBL" id="AOHC02000013">
    <property type="protein sequence ID" value="EMY79230.1"/>
    <property type="molecule type" value="Genomic_DNA"/>
</dbReference>
<accession>N1WJV5</accession>
<dbReference type="RefSeq" id="WP_002995761.1">
    <property type="nucleotide sequence ID" value="NZ_AOHC02000013.1"/>
</dbReference>